<dbReference type="GO" id="GO:0050803">
    <property type="term" value="P:regulation of synapse structure or activity"/>
    <property type="evidence" value="ECO:0007669"/>
    <property type="project" value="TreeGrafter"/>
</dbReference>
<dbReference type="WBParaSite" id="SCUD_0000611101-mRNA-1">
    <property type="protein sequence ID" value="SCUD_0000611101-mRNA-1"/>
    <property type="gene ID" value="SCUD_0000611101"/>
</dbReference>
<protein>
    <submittedName>
        <fullName evidence="8">MFS domain-containing protein</fullName>
    </submittedName>
</protein>
<comment type="subcellular location">
    <subcellularLocation>
        <location evidence="1">Membrane</location>
        <topology evidence="1">Multi-pass membrane protein</topology>
    </subcellularLocation>
</comment>
<dbReference type="Gene3D" id="1.20.120.540">
    <property type="entry name" value="Voltage-gated potassium channels"/>
    <property type="match status" value="1"/>
</dbReference>
<reference evidence="6 7" key="2">
    <citation type="submission" date="2018-11" db="EMBL/GenBank/DDBJ databases">
        <authorList>
            <consortium name="Pathogen Informatics"/>
        </authorList>
    </citation>
    <scope>NUCLEOTIDE SEQUENCE [LARGE SCALE GENOMIC DNA]</scope>
    <source>
        <strain evidence="6">Dakar</strain>
        <strain evidence="7">Dakar, Senegal</strain>
    </source>
</reference>
<name>A0A183JTS1_9TREM</name>
<dbReference type="SUPFAM" id="SSF103473">
    <property type="entry name" value="MFS general substrate transporter"/>
    <property type="match status" value="1"/>
</dbReference>
<accession>A0A183JTS1</accession>
<evidence type="ECO:0000313" key="7">
    <source>
        <dbReference type="Proteomes" id="UP000279833"/>
    </source>
</evidence>
<dbReference type="GO" id="GO:0060076">
    <property type="term" value="C:excitatory synapse"/>
    <property type="evidence" value="ECO:0007669"/>
    <property type="project" value="TreeGrafter"/>
</dbReference>
<dbReference type="Proteomes" id="UP000279833">
    <property type="component" value="Unassembled WGS sequence"/>
</dbReference>
<dbReference type="GO" id="GO:0035249">
    <property type="term" value="P:synaptic transmission, glutamatergic"/>
    <property type="evidence" value="ECO:0007669"/>
    <property type="project" value="TreeGrafter"/>
</dbReference>
<dbReference type="GO" id="GO:0098700">
    <property type="term" value="P:neurotransmitter loading into synaptic vesicle"/>
    <property type="evidence" value="ECO:0007669"/>
    <property type="project" value="TreeGrafter"/>
</dbReference>
<sequence length="92" mass="10264">MNEKQKKKPDFYWTAGQRGFVDSSFFYGYLITQIPGGVIAAKFPANRLFGIAVGGSAFLNLLLPAACKIHFGLVMTIRMLQGLVEVKEKMYN</sequence>
<evidence type="ECO:0000256" key="3">
    <source>
        <dbReference type="ARBA" id="ARBA00022989"/>
    </source>
</evidence>
<reference evidence="8" key="1">
    <citation type="submission" date="2016-06" db="UniProtKB">
        <authorList>
            <consortium name="WormBaseParasite"/>
        </authorList>
    </citation>
    <scope>IDENTIFICATION</scope>
</reference>
<evidence type="ECO:0000256" key="5">
    <source>
        <dbReference type="SAM" id="Phobius"/>
    </source>
</evidence>
<proteinExistence type="predicted"/>
<keyword evidence="3 5" id="KW-1133">Transmembrane helix</keyword>
<keyword evidence="4 5" id="KW-0472">Membrane</keyword>
<keyword evidence="2 5" id="KW-0812">Transmembrane</keyword>
<feature type="transmembrane region" description="Helical" evidence="5">
    <location>
        <begin position="49"/>
        <end position="71"/>
    </location>
</feature>
<dbReference type="InterPro" id="IPR011701">
    <property type="entry name" value="MFS"/>
</dbReference>
<dbReference type="InterPro" id="IPR027378">
    <property type="entry name" value="Nucleotide_channel_N"/>
</dbReference>
<dbReference type="AlphaFoldDB" id="A0A183JTS1"/>
<evidence type="ECO:0000256" key="1">
    <source>
        <dbReference type="ARBA" id="ARBA00004141"/>
    </source>
</evidence>
<dbReference type="Pfam" id="PF07690">
    <property type="entry name" value="MFS_1"/>
    <property type="match status" value="1"/>
</dbReference>
<gene>
    <name evidence="6" type="ORF">SCUD_LOCUS6111</name>
</gene>
<evidence type="ECO:0000313" key="8">
    <source>
        <dbReference type="WBParaSite" id="SCUD_0000611101-mRNA-1"/>
    </source>
</evidence>
<dbReference type="EMBL" id="UZAK01012057">
    <property type="protein sequence ID" value="VDP00882.1"/>
    <property type="molecule type" value="Genomic_DNA"/>
</dbReference>
<dbReference type="PANTHER" id="PTHR11662:SF456">
    <property type="entry name" value="VESICULAR GLUTAMATE TRANSPORTER, ISOFORM A"/>
    <property type="match status" value="1"/>
</dbReference>
<dbReference type="STRING" id="6186.A0A183JTS1"/>
<dbReference type="GO" id="GO:0030672">
    <property type="term" value="C:synaptic vesicle membrane"/>
    <property type="evidence" value="ECO:0007669"/>
    <property type="project" value="TreeGrafter"/>
</dbReference>
<dbReference type="GO" id="GO:0005313">
    <property type="term" value="F:L-glutamate transmembrane transporter activity"/>
    <property type="evidence" value="ECO:0007669"/>
    <property type="project" value="TreeGrafter"/>
</dbReference>
<evidence type="ECO:0000256" key="2">
    <source>
        <dbReference type="ARBA" id="ARBA00022692"/>
    </source>
</evidence>
<evidence type="ECO:0000313" key="6">
    <source>
        <dbReference type="EMBL" id="VDP00882.1"/>
    </source>
</evidence>
<dbReference type="PANTHER" id="PTHR11662">
    <property type="entry name" value="SOLUTE CARRIER FAMILY 17"/>
    <property type="match status" value="1"/>
</dbReference>
<evidence type="ECO:0000256" key="4">
    <source>
        <dbReference type="ARBA" id="ARBA00023136"/>
    </source>
</evidence>
<feature type="transmembrane region" description="Helical" evidence="5">
    <location>
        <begin position="20"/>
        <end position="43"/>
    </location>
</feature>
<dbReference type="GO" id="GO:0005326">
    <property type="term" value="F:neurotransmitter transmembrane transporter activity"/>
    <property type="evidence" value="ECO:0007669"/>
    <property type="project" value="TreeGrafter"/>
</dbReference>
<dbReference type="InterPro" id="IPR036259">
    <property type="entry name" value="MFS_trans_sf"/>
</dbReference>
<keyword evidence="7" id="KW-1185">Reference proteome</keyword>
<organism evidence="8">
    <name type="scientific">Schistosoma curassoni</name>
    <dbReference type="NCBI Taxonomy" id="6186"/>
    <lineage>
        <taxon>Eukaryota</taxon>
        <taxon>Metazoa</taxon>
        <taxon>Spiralia</taxon>
        <taxon>Lophotrochozoa</taxon>
        <taxon>Platyhelminthes</taxon>
        <taxon>Trematoda</taxon>
        <taxon>Digenea</taxon>
        <taxon>Strigeidida</taxon>
        <taxon>Schistosomatoidea</taxon>
        <taxon>Schistosomatidae</taxon>
        <taxon>Schistosoma</taxon>
    </lineage>
</organism>
<dbReference type="InterPro" id="IPR050382">
    <property type="entry name" value="MFS_Na/Anion_cotransporter"/>
</dbReference>